<gene>
    <name evidence="1" type="ORF">PDIGIT_LOCUS14752</name>
</gene>
<name>A0A9W4XS44_9PLEO</name>
<protein>
    <submittedName>
        <fullName evidence="1">Uncharacterized protein</fullName>
    </submittedName>
</protein>
<organism evidence="1 2">
    <name type="scientific">Periconia digitata</name>
    <dbReference type="NCBI Taxonomy" id="1303443"/>
    <lineage>
        <taxon>Eukaryota</taxon>
        <taxon>Fungi</taxon>
        <taxon>Dikarya</taxon>
        <taxon>Ascomycota</taxon>
        <taxon>Pezizomycotina</taxon>
        <taxon>Dothideomycetes</taxon>
        <taxon>Pleosporomycetidae</taxon>
        <taxon>Pleosporales</taxon>
        <taxon>Massarineae</taxon>
        <taxon>Periconiaceae</taxon>
        <taxon>Periconia</taxon>
    </lineage>
</organism>
<reference evidence="1" key="1">
    <citation type="submission" date="2023-01" db="EMBL/GenBank/DDBJ databases">
        <authorList>
            <person name="Van Ghelder C."/>
            <person name="Rancurel C."/>
        </authorList>
    </citation>
    <scope>NUCLEOTIDE SEQUENCE</scope>
    <source>
        <strain evidence="1">CNCM I-4278</strain>
    </source>
</reference>
<sequence length="75" mass="8664">MLNYVQDDIGDFDLVTDRVCEIKHNIRQFLATSLRIGLDAGNALFFFYNVQNNNDLQKTITQGDQISRVIEISFH</sequence>
<dbReference type="AlphaFoldDB" id="A0A9W4XS44"/>
<dbReference type="Proteomes" id="UP001152607">
    <property type="component" value="Unassembled WGS sequence"/>
</dbReference>
<keyword evidence="2" id="KW-1185">Reference proteome</keyword>
<evidence type="ECO:0000313" key="1">
    <source>
        <dbReference type="EMBL" id="CAI6341553.1"/>
    </source>
</evidence>
<dbReference type="EMBL" id="CAOQHR010000012">
    <property type="protein sequence ID" value="CAI6341553.1"/>
    <property type="molecule type" value="Genomic_DNA"/>
</dbReference>
<accession>A0A9W4XS44</accession>
<proteinExistence type="predicted"/>
<evidence type="ECO:0000313" key="2">
    <source>
        <dbReference type="Proteomes" id="UP001152607"/>
    </source>
</evidence>
<comment type="caution">
    <text evidence="1">The sequence shown here is derived from an EMBL/GenBank/DDBJ whole genome shotgun (WGS) entry which is preliminary data.</text>
</comment>